<reference evidence="8 9" key="1">
    <citation type="journal article" date="2024" name="G3 (Bethesda)">
        <title>Genome assembly of Hibiscus sabdariffa L. provides insights into metabolisms of medicinal natural products.</title>
        <authorList>
            <person name="Kim T."/>
        </authorList>
    </citation>
    <scope>NUCLEOTIDE SEQUENCE [LARGE SCALE GENOMIC DNA]</scope>
    <source>
        <strain evidence="8">TK-2024</strain>
        <tissue evidence="8">Old leaves</tissue>
    </source>
</reference>
<organism evidence="8 9">
    <name type="scientific">Hibiscus sabdariffa</name>
    <name type="common">roselle</name>
    <dbReference type="NCBI Taxonomy" id="183260"/>
    <lineage>
        <taxon>Eukaryota</taxon>
        <taxon>Viridiplantae</taxon>
        <taxon>Streptophyta</taxon>
        <taxon>Embryophyta</taxon>
        <taxon>Tracheophyta</taxon>
        <taxon>Spermatophyta</taxon>
        <taxon>Magnoliopsida</taxon>
        <taxon>eudicotyledons</taxon>
        <taxon>Gunneridae</taxon>
        <taxon>Pentapetalae</taxon>
        <taxon>rosids</taxon>
        <taxon>malvids</taxon>
        <taxon>Malvales</taxon>
        <taxon>Malvaceae</taxon>
        <taxon>Malvoideae</taxon>
        <taxon>Hibiscus</taxon>
    </lineage>
</organism>
<accession>A0ABR2AAW3</accession>
<evidence type="ECO:0000259" key="6">
    <source>
        <dbReference type="SMART" id="SM00385"/>
    </source>
</evidence>
<evidence type="ECO:0000256" key="1">
    <source>
        <dbReference type="ARBA" id="ARBA00022618"/>
    </source>
</evidence>
<proteinExistence type="inferred from homology"/>
<evidence type="ECO:0000259" key="7">
    <source>
        <dbReference type="SMART" id="SM01332"/>
    </source>
</evidence>
<evidence type="ECO:0000256" key="4">
    <source>
        <dbReference type="RuleBase" id="RU000383"/>
    </source>
</evidence>
<sequence length="406" mass="46103">MKEMKVGFLKSPQTRRLVSSSPLSTAKRPPITGNQSKKRVTPGHIPNQVNGLLTQSKPMESPASSIFKSLEGLEELYGSSSLERAEHEETFVDPIITRESLECSESFDEIMRDESVSEFMSTDTNENNSRKIAVDHDIYKNLRDFEAVQRPSTDYMETVQRDINAEMRASLIDGLVRATENKRILLPPETLCMTVNYIDRYLSGISINRQQLQLLGLACMLIAYKHESVKSAVPKVIVLCNITGKTYHKAEIVQMESAVLNHLNFEMSVPTAYYFLAQFICAAKTSNQDHPLQWECLSSYILELSLVEYSMLQYAQPLIAASAAFLARFILSPLEKPWDSKLRDYTLYQPSDLVECVMTLHRLYRNRGSPNSAAIRGKYSQSKYFFVATRDCHATIPDEFFQDVSN</sequence>
<dbReference type="PANTHER" id="PTHR10177">
    <property type="entry name" value="CYCLINS"/>
    <property type="match status" value="1"/>
</dbReference>
<evidence type="ECO:0008006" key="10">
    <source>
        <dbReference type="Google" id="ProtNLM"/>
    </source>
</evidence>
<feature type="region of interest" description="Disordered" evidence="5">
    <location>
        <begin position="1"/>
        <end position="60"/>
    </location>
</feature>
<keyword evidence="2 4" id="KW-0195">Cyclin</keyword>
<evidence type="ECO:0000256" key="2">
    <source>
        <dbReference type="ARBA" id="ARBA00023127"/>
    </source>
</evidence>
<dbReference type="InterPro" id="IPR039361">
    <property type="entry name" value="Cyclin"/>
</dbReference>
<dbReference type="InterPro" id="IPR004367">
    <property type="entry name" value="Cyclin_C-dom"/>
</dbReference>
<dbReference type="EMBL" id="JBBPBN010000292">
    <property type="protein sequence ID" value="KAK8489973.1"/>
    <property type="molecule type" value="Genomic_DNA"/>
</dbReference>
<feature type="compositionally biased region" description="Polar residues" evidence="5">
    <location>
        <begin position="11"/>
        <end position="24"/>
    </location>
</feature>
<dbReference type="Pfam" id="PF00134">
    <property type="entry name" value="Cyclin_N"/>
    <property type="match status" value="1"/>
</dbReference>
<dbReference type="SUPFAM" id="SSF47954">
    <property type="entry name" value="Cyclin-like"/>
    <property type="match status" value="2"/>
</dbReference>
<evidence type="ECO:0000313" key="8">
    <source>
        <dbReference type="EMBL" id="KAK8489973.1"/>
    </source>
</evidence>
<name>A0ABR2AAW3_9ROSI</name>
<dbReference type="InterPro" id="IPR036915">
    <property type="entry name" value="Cyclin-like_sf"/>
</dbReference>
<comment type="similarity">
    <text evidence="4">Belongs to the cyclin family.</text>
</comment>
<keyword evidence="3" id="KW-0131">Cell cycle</keyword>
<feature type="domain" description="Cyclin-like" evidence="6">
    <location>
        <begin position="274"/>
        <end position="362"/>
    </location>
</feature>
<comment type="caution">
    <text evidence="8">The sequence shown here is derived from an EMBL/GenBank/DDBJ whole genome shotgun (WGS) entry which is preliminary data.</text>
</comment>
<dbReference type="InterPro" id="IPR006671">
    <property type="entry name" value="Cyclin_N"/>
</dbReference>
<evidence type="ECO:0000256" key="3">
    <source>
        <dbReference type="ARBA" id="ARBA00023306"/>
    </source>
</evidence>
<dbReference type="SMART" id="SM00385">
    <property type="entry name" value="CYCLIN"/>
    <property type="match status" value="2"/>
</dbReference>
<dbReference type="Pfam" id="PF02984">
    <property type="entry name" value="Cyclin_C"/>
    <property type="match status" value="1"/>
</dbReference>
<keyword evidence="9" id="KW-1185">Reference proteome</keyword>
<dbReference type="SMART" id="SM01332">
    <property type="entry name" value="Cyclin_C"/>
    <property type="match status" value="1"/>
</dbReference>
<feature type="compositionally biased region" description="Polar residues" evidence="5">
    <location>
        <begin position="47"/>
        <end position="60"/>
    </location>
</feature>
<evidence type="ECO:0000256" key="5">
    <source>
        <dbReference type="SAM" id="MobiDB-lite"/>
    </source>
</evidence>
<feature type="domain" description="Cyclin C-terminal" evidence="7">
    <location>
        <begin position="270"/>
        <end position="393"/>
    </location>
</feature>
<dbReference type="InterPro" id="IPR013763">
    <property type="entry name" value="Cyclin-like_dom"/>
</dbReference>
<keyword evidence="1" id="KW-0132">Cell division</keyword>
<dbReference type="Gene3D" id="1.10.472.10">
    <property type="entry name" value="Cyclin-like"/>
    <property type="match status" value="2"/>
</dbReference>
<dbReference type="Proteomes" id="UP001396334">
    <property type="component" value="Unassembled WGS sequence"/>
</dbReference>
<feature type="domain" description="Cyclin-like" evidence="6">
    <location>
        <begin position="173"/>
        <end position="261"/>
    </location>
</feature>
<gene>
    <name evidence="8" type="ORF">V6N11_065396</name>
</gene>
<protein>
    <recommendedName>
        <fullName evidence="10">Cyclin N-terminal domain-containing protein</fullName>
    </recommendedName>
</protein>
<evidence type="ECO:0000313" key="9">
    <source>
        <dbReference type="Proteomes" id="UP001396334"/>
    </source>
</evidence>